<dbReference type="Pfam" id="PF02585">
    <property type="entry name" value="PIG-L"/>
    <property type="match status" value="1"/>
</dbReference>
<dbReference type="GO" id="GO:0016811">
    <property type="term" value="F:hydrolase activity, acting on carbon-nitrogen (but not peptide) bonds, in linear amides"/>
    <property type="evidence" value="ECO:0007669"/>
    <property type="project" value="TreeGrafter"/>
</dbReference>
<name>A0A430I1M8_9CORY</name>
<dbReference type="PANTHER" id="PTHR12993:SF28">
    <property type="entry name" value="LMBE FAMILY PROTEIN"/>
    <property type="match status" value="1"/>
</dbReference>
<dbReference type="PANTHER" id="PTHR12993">
    <property type="entry name" value="N-ACETYLGLUCOSAMINYL-PHOSPHATIDYLINOSITOL DE-N-ACETYLASE-RELATED"/>
    <property type="match status" value="1"/>
</dbReference>
<dbReference type="InterPro" id="IPR003737">
    <property type="entry name" value="GlcNAc_PI_deacetylase-related"/>
</dbReference>
<gene>
    <name evidence="2" type="ORF">EAH68_01895</name>
</gene>
<comment type="caution">
    <text evidence="2">The sequence shown here is derived from an EMBL/GenBank/DDBJ whole genome shotgun (WGS) entry which is preliminary data.</text>
</comment>
<keyword evidence="1" id="KW-0862">Zinc</keyword>
<dbReference type="EMBL" id="RXHJ01000002">
    <property type="protein sequence ID" value="RSZ65531.1"/>
    <property type="molecule type" value="Genomic_DNA"/>
</dbReference>
<dbReference type="SUPFAM" id="SSF102588">
    <property type="entry name" value="LmbE-like"/>
    <property type="match status" value="1"/>
</dbReference>
<accession>A0A430I1M8</accession>
<dbReference type="OrthoDB" id="3514174at2"/>
<reference evidence="2 3" key="1">
    <citation type="submission" date="2018-12" db="EMBL/GenBank/DDBJ databases">
        <title>YIM 101343 draft genome.</title>
        <authorList>
            <person name="Chen X."/>
        </authorList>
    </citation>
    <scope>NUCLEOTIDE SEQUENCE [LARGE SCALE GENOMIC DNA]</scope>
    <source>
        <strain evidence="2 3">YIM 101343</strain>
    </source>
</reference>
<sequence length="239" mass="26660">MTTFAEVPALPNYDWSEFKRVLIVVAHPDDAEYGLSCAVDMWTRAGVEVGYLLLTHGEAGIRAMDPTEVGSLRAEEQREACAAVGVSDLTLLNHPDGQLTESMELRRDIARHIRQFRPDTVITANFELEAYGTFNQADHRVAGLMTVDAVRDADNPWVHRDLDLPAHKTSRLLVVNPGQPTHRIVVDDQAEQAGIRSLKAHKLYFEALPDHPKPEEFIPAMITQLDGGKAVAFRVFEQI</sequence>
<dbReference type="GO" id="GO:0016137">
    <property type="term" value="P:glycoside metabolic process"/>
    <property type="evidence" value="ECO:0007669"/>
    <property type="project" value="UniProtKB-ARBA"/>
</dbReference>
<dbReference type="RefSeq" id="WP_126119627.1">
    <property type="nucleotide sequence ID" value="NZ_RXHJ01000002.1"/>
</dbReference>
<evidence type="ECO:0000256" key="1">
    <source>
        <dbReference type="ARBA" id="ARBA00022833"/>
    </source>
</evidence>
<proteinExistence type="predicted"/>
<evidence type="ECO:0000313" key="3">
    <source>
        <dbReference type="Proteomes" id="UP000274907"/>
    </source>
</evidence>
<dbReference type="Proteomes" id="UP000274907">
    <property type="component" value="Unassembled WGS sequence"/>
</dbReference>
<dbReference type="InterPro" id="IPR024078">
    <property type="entry name" value="LmbE-like_dom_sf"/>
</dbReference>
<dbReference type="Gene3D" id="3.40.50.10320">
    <property type="entry name" value="LmbE-like"/>
    <property type="match status" value="1"/>
</dbReference>
<protein>
    <submittedName>
        <fullName evidence="2">PIG-L family deacetylase</fullName>
    </submittedName>
</protein>
<evidence type="ECO:0000313" key="2">
    <source>
        <dbReference type="EMBL" id="RSZ65531.1"/>
    </source>
</evidence>
<keyword evidence="3" id="KW-1185">Reference proteome</keyword>
<organism evidence="2 3">
    <name type="scientific">Corynebacterium hylobatis</name>
    <dbReference type="NCBI Taxonomy" id="1859290"/>
    <lineage>
        <taxon>Bacteria</taxon>
        <taxon>Bacillati</taxon>
        <taxon>Actinomycetota</taxon>
        <taxon>Actinomycetes</taxon>
        <taxon>Mycobacteriales</taxon>
        <taxon>Corynebacteriaceae</taxon>
        <taxon>Corynebacterium</taxon>
    </lineage>
</organism>
<dbReference type="AlphaFoldDB" id="A0A430I1M8"/>